<evidence type="ECO:0000313" key="3">
    <source>
        <dbReference type="Proteomes" id="UP000031512"/>
    </source>
</evidence>
<dbReference type="EMBL" id="ACOU01000002">
    <property type="protein sequence ID" value="EKX73876.1"/>
    <property type="molecule type" value="Genomic_DNA"/>
</dbReference>
<dbReference type="KEGG" id="beq:BEWA_039140"/>
<organism evidence="2 3">
    <name type="scientific">Theileria equi strain WA</name>
    <dbReference type="NCBI Taxonomy" id="1537102"/>
    <lineage>
        <taxon>Eukaryota</taxon>
        <taxon>Sar</taxon>
        <taxon>Alveolata</taxon>
        <taxon>Apicomplexa</taxon>
        <taxon>Aconoidasida</taxon>
        <taxon>Piroplasmida</taxon>
        <taxon>Theileriidae</taxon>
        <taxon>Theileria</taxon>
    </lineage>
</organism>
<dbReference type="Proteomes" id="UP000031512">
    <property type="component" value="Unassembled WGS sequence"/>
</dbReference>
<sequence length="281" mass="31916">MSRNRGNNPQINISKKPDDSGKGEYTSHGTIFAVTNGTTNVPGFFKLVHKPNKSQVTLNRTLEDRDEIRGGFMEVNSISDVKEVSVYYWNGNLNDPILLGITKDGRPENTKYFSKGNNVRNWMNAPIEHLNEQQALDEQNCYKNNAVVFNIRDSQSGYLRESSRATCIQKTRKIRKSRPTPPPGSEYNVTTYRFADIKYNNTKFTKISRVTLNGIYINDISPPRDALEGIRLYSYPASVDVPLMIEFIKQGGGSTFYASKNGSGGNWVPVDEGSQKFYWWW</sequence>
<protein>
    <submittedName>
        <fullName evidence="2">Uncharacterized protein</fullName>
    </submittedName>
</protein>
<feature type="compositionally biased region" description="Polar residues" evidence="1">
    <location>
        <begin position="1"/>
        <end position="13"/>
    </location>
</feature>
<comment type="caution">
    <text evidence="2">The sequence shown here is derived from an EMBL/GenBank/DDBJ whole genome shotgun (WGS) entry which is preliminary data.</text>
</comment>
<name>L1LEV3_THEEQ</name>
<dbReference type="VEuPathDB" id="PiroplasmaDB:BEWA_039140"/>
<reference evidence="2 3" key="1">
    <citation type="journal article" date="2012" name="BMC Genomics">
        <title>Comparative genomic analysis and phylogenetic position of Theileria equi.</title>
        <authorList>
            <person name="Kappmeyer L.S."/>
            <person name="Thiagarajan M."/>
            <person name="Herndon D.R."/>
            <person name="Ramsay J.D."/>
            <person name="Caler E."/>
            <person name="Djikeng A."/>
            <person name="Gillespie J.J."/>
            <person name="Lau A.O."/>
            <person name="Roalson E.H."/>
            <person name="Silva J.C."/>
            <person name="Silva M.G."/>
            <person name="Suarez C.E."/>
            <person name="Ueti M.W."/>
            <person name="Nene V.M."/>
            <person name="Mealey R.H."/>
            <person name="Knowles D.P."/>
            <person name="Brayton K.A."/>
        </authorList>
    </citation>
    <scope>NUCLEOTIDE SEQUENCE [LARGE SCALE GENOMIC DNA]</scope>
    <source>
        <strain evidence="2 3">WA</strain>
    </source>
</reference>
<keyword evidence="3" id="KW-1185">Reference proteome</keyword>
<dbReference type="GeneID" id="15803240"/>
<evidence type="ECO:0000256" key="1">
    <source>
        <dbReference type="SAM" id="MobiDB-lite"/>
    </source>
</evidence>
<gene>
    <name evidence="2" type="ORF">BEWA_039140</name>
</gene>
<dbReference type="RefSeq" id="XP_004833328.1">
    <property type="nucleotide sequence ID" value="XM_004833271.1"/>
</dbReference>
<evidence type="ECO:0000313" key="2">
    <source>
        <dbReference type="EMBL" id="EKX73876.1"/>
    </source>
</evidence>
<proteinExistence type="predicted"/>
<feature type="region of interest" description="Disordered" evidence="1">
    <location>
        <begin position="1"/>
        <end position="24"/>
    </location>
</feature>
<dbReference type="AlphaFoldDB" id="L1LEV3"/>
<accession>L1LEV3</accession>